<dbReference type="RefSeq" id="WP_368496872.1">
    <property type="nucleotide sequence ID" value="NZ_CP162511.1"/>
</dbReference>
<dbReference type="AlphaFoldDB" id="A0AB39BEL1"/>
<dbReference type="InterPro" id="IPR006311">
    <property type="entry name" value="TAT_signal"/>
</dbReference>
<evidence type="ECO:0008006" key="2">
    <source>
        <dbReference type="Google" id="ProtNLM"/>
    </source>
</evidence>
<protein>
    <recommendedName>
        <fullName evidence="2">DUF11 domain-containing protein</fullName>
    </recommendedName>
</protein>
<accession>A0AB39BEL1</accession>
<proteinExistence type="predicted"/>
<reference evidence="1" key="1">
    <citation type="submission" date="2024-05" db="EMBL/GenBank/DDBJ databases">
        <title>Herbiconiux sp. A18JL235.</title>
        <authorList>
            <person name="Zhang G."/>
        </authorList>
    </citation>
    <scope>NUCLEOTIDE SEQUENCE</scope>
    <source>
        <strain evidence="1">A18JL235</strain>
    </source>
</reference>
<dbReference type="PROSITE" id="PS51318">
    <property type="entry name" value="TAT"/>
    <property type="match status" value="1"/>
</dbReference>
<evidence type="ECO:0000313" key="1">
    <source>
        <dbReference type="EMBL" id="XDI04472.1"/>
    </source>
</evidence>
<sequence length="170" mass="17248">MSEDAPHTLSRRTVVGAVWAAPVVLAAAAAPAAAASQDTRRLDLYVSPPERFGPPGEQFAVFTQYIIRVTNDSATEIPAGGLTATVLLAPDFFFAGHDGVSTWTAGPPDSSGATSTLVYTATVTAGEIAGPLEILLGKARIGQTPPPVATITLSATGFPSASAGLPVVYG</sequence>
<dbReference type="EMBL" id="CP162511">
    <property type="protein sequence ID" value="XDI04472.1"/>
    <property type="molecule type" value="Genomic_DNA"/>
</dbReference>
<organism evidence="1">
    <name type="scientific">Herbiconiux sp. A18JL235</name>
    <dbReference type="NCBI Taxonomy" id="3152363"/>
    <lineage>
        <taxon>Bacteria</taxon>
        <taxon>Bacillati</taxon>
        <taxon>Actinomycetota</taxon>
        <taxon>Actinomycetes</taxon>
        <taxon>Micrococcales</taxon>
        <taxon>Microbacteriaceae</taxon>
        <taxon>Herbiconiux</taxon>
    </lineage>
</organism>
<gene>
    <name evidence="1" type="ORF">ABFY20_14185</name>
</gene>
<name>A0AB39BEL1_9MICO</name>